<protein>
    <submittedName>
        <fullName evidence="1">Uncharacterized protein</fullName>
    </submittedName>
</protein>
<name>A0A859CZ84_9GAMM</name>
<evidence type="ECO:0000313" key="1">
    <source>
        <dbReference type="EMBL" id="QKK81908.1"/>
    </source>
</evidence>
<organism evidence="1 2">
    <name type="scientific">Marinomonas primoryensis</name>
    <dbReference type="NCBI Taxonomy" id="178399"/>
    <lineage>
        <taxon>Bacteria</taxon>
        <taxon>Pseudomonadati</taxon>
        <taxon>Pseudomonadota</taxon>
        <taxon>Gammaproteobacteria</taxon>
        <taxon>Oceanospirillales</taxon>
        <taxon>Oceanospirillaceae</taxon>
        <taxon>Marinomonas</taxon>
    </lineage>
</organism>
<proteinExistence type="predicted"/>
<sequence>MVTFWSQDKKEAILVTKSEGHLRLLEECYLKYSISTKKKEMGYSGKS</sequence>
<dbReference type="EMBL" id="CP054301">
    <property type="protein sequence ID" value="QKK81908.1"/>
    <property type="molecule type" value="Genomic_DNA"/>
</dbReference>
<gene>
    <name evidence="1" type="ORF">MP3633_3181</name>
</gene>
<dbReference type="Proteomes" id="UP000509371">
    <property type="component" value="Chromosome"/>
</dbReference>
<accession>A0A859CZ84</accession>
<dbReference type="AlphaFoldDB" id="A0A859CZ84"/>
<evidence type="ECO:0000313" key="2">
    <source>
        <dbReference type="Proteomes" id="UP000509371"/>
    </source>
</evidence>
<dbReference type="KEGG" id="mpri:MP3633_3181"/>
<reference evidence="1 2" key="1">
    <citation type="submission" date="2020-06" db="EMBL/GenBank/DDBJ databases">
        <authorList>
            <person name="Voronona O.L."/>
            <person name="Aksenova E.I."/>
            <person name="Kunda M.S."/>
            <person name="Semenov A.N."/>
            <person name="Ryzhova N."/>
        </authorList>
    </citation>
    <scope>NUCLEOTIDE SEQUENCE [LARGE SCALE GENOMIC DNA]</scope>
    <source>
        <strain evidence="1 2">MPKMM3633</strain>
    </source>
</reference>